<name>M1DX57_SOLTU</name>
<evidence type="ECO:0000313" key="2">
    <source>
        <dbReference type="Proteomes" id="UP000011115"/>
    </source>
</evidence>
<evidence type="ECO:0000313" key="1">
    <source>
        <dbReference type="EnsemblPlants" id="PGSC0003DMT400095842"/>
    </source>
</evidence>
<dbReference type="Proteomes" id="UP000011115">
    <property type="component" value="Unassembled WGS sequence"/>
</dbReference>
<reference evidence="1" key="2">
    <citation type="submission" date="2015-06" db="UniProtKB">
        <authorList>
            <consortium name="EnsemblPlants"/>
        </authorList>
    </citation>
    <scope>IDENTIFICATION</scope>
    <source>
        <strain evidence="1">DM1-3 516 R44</strain>
    </source>
</reference>
<dbReference type="Gramene" id="PGSC0003DMT400095842">
    <property type="protein sequence ID" value="PGSC0003DMT400095842"/>
    <property type="gene ID" value="PGSC0003DMG400045413"/>
</dbReference>
<protein>
    <submittedName>
        <fullName evidence="1">Uncharacterized protein</fullName>
    </submittedName>
</protein>
<keyword evidence="2" id="KW-1185">Reference proteome</keyword>
<dbReference type="PaxDb" id="4113-PGSC0003DMT400095842"/>
<dbReference type="EnsemblPlants" id="PGSC0003DMT400095842">
    <property type="protein sequence ID" value="PGSC0003DMT400095842"/>
    <property type="gene ID" value="PGSC0003DMG400045413"/>
</dbReference>
<organism evidence="1 2">
    <name type="scientific">Solanum tuberosum</name>
    <name type="common">Potato</name>
    <dbReference type="NCBI Taxonomy" id="4113"/>
    <lineage>
        <taxon>Eukaryota</taxon>
        <taxon>Viridiplantae</taxon>
        <taxon>Streptophyta</taxon>
        <taxon>Embryophyta</taxon>
        <taxon>Tracheophyta</taxon>
        <taxon>Spermatophyta</taxon>
        <taxon>Magnoliopsida</taxon>
        <taxon>eudicotyledons</taxon>
        <taxon>Gunneridae</taxon>
        <taxon>Pentapetalae</taxon>
        <taxon>asterids</taxon>
        <taxon>lamiids</taxon>
        <taxon>Solanales</taxon>
        <taxon>Solanaceae</taxon>
        <taxon>Solanoideae</taxon>
        <taxon>Solaneae</taxon>
        <taxon>Solanum</taxon>
    </lineage>
</organism>
<proteinExistence type="predicted"/>
<dbReference type="AlphaFoldDB" id="M1DX57"/>
<sequence length="191" mass="21505">MFLKVVTLSQASSVMQEFLLDNAILATTINGVELSPRMEIFCVVLFVFLLGPDVLNCSAETGLYNLAKYYSDVIVIGRHGTASWNFSAMRRLRRIDPFLQGSAHWNKRRTTFGLSISSKLREKVRKYSDKCKAVQLQNHFAEPIGKARNYFSGSPSAVHREYKGAYNGRTISLSASRRMLLVINGFTLKVT</sequence>
<dbReference type="InParanoid" id="M1DX57"/>
<reference evidence="2" key="1">
    <citation type="journal article" date="2011" name="Nature">
        <title>Genome sequence and analysis of the tuber crop potato.</title>
        <authorList>
            <consortium name="The Potato Genome Sequencing Consortium"/>
        </authorList>
    </citation>
    <scope>NUCLEOTIDE SEQUENCE [LARGE SCALE GENOMIC DNA]</scope>
    <source>
        <strain evidence="2">cv. DM1-3 516 R44</strain>
    </source>
</reference>
<accession>M1DX57</accession>
<dbReference type="HOGENOM" id="CLU_1423790_0_0_1"/>